<dbReference type="AlphaFoldDB" id="A0A1T4RFA6"/>
<accession>A0A1T4RFA6</accession>
<proteinExistence type="predicted"/>
<gene>
    <name evidence="1" type="ORF">SAMN02745202_02223</name>
</gene>
<evidence type="ECO:0000313" key="2">
    <source>
        <dbReference type="Proteomes" id="UP000190065"/>
    </source>
</evidence>
<sequence>MVRCQMGITCTIMIYTVTKNGDDGEFCEGLKKSTTPKGVGFRVGFIKTG</sequence>
<dbReference type="EMBL" id="FUXK01000032">
    <property type="protein sequence ID" value="SKA14351.1"/>
    <property type="molecule type" value="Genomic_DNA"/>
</dbReference>
<organism evidence="1 2">
    <name type="scientific">Segatella oulorum</name>
    <dbReference type="NCBI Taxonomy" id="28136"/>
    <lineage>
        <taxon>Bacteria</taxon>
        <taxon>Pseudomonadati</taxon>
        <taxon>Bacteroidota</taxon>
        <taxon>Bacteroidia</taxon>
        <taxon>Bacteroidales</taxon>
        <taxon>Prevotellaceae</taxon>
        <taxon>Segatella</taxon>
    </lineage>
</organism>
<evidence type="ECO:0000313" key="1">
    <source>
        <dbReference type="EMBL" id="SKA14351.1"/>
    </source>
</evidence>
<name>A0A1T4RFA6_9BACT</name>
<reference evidence="1 2" key="1">
    <citation type="submission" date="2017-02" db="EMBL/GenBank/DDBJ databases">
        <authorList>
            <person name="Peterson S.W."/>
        </authorList>
    </citation>
    <scope>NUCLEOTIDE SEQUENCE [LARGE SCALE GENOMIC DNA]</scope>
    <source>
        <strain evidence="1 2">ATCC 43324</strain>
    </source>
</reference>
<dbReference type="Proteomes" id="UP000190065">
    <property type="component" value="Unassembled WGS sequence"/>
</dbReference>
<protein>
    <submittedName>
        <fullName evidence="1">Uncharacterized protein</fullName>
    </submittedName>
</protein>